<keyword evidence="4 9" id="KW-0812">Transmembrane</keyword>
<evidence type="ECO:0000256" key="9">
    <source>
        <dbReference type="SAM" id="Phobius"/>
    </source>
</evidence>
<evidence type="ECO:0000256" key="2">
    <source>
        <dbReference type="ARBA" id="ARBA00005245"/>
    </source>
</evidence>
<dbReference type="OrthoDB" id="263893at2759"/>
<evidence type="ECO:0000256" key="6">
    <source>
        <dbReference type="ARBA" id="ARBA00022989"/>
    </source>
</evidence>
<dbReference type="GO" id="GO:0006465">
    <property type="term" value="P:signal peptide processing"/>
    <property type="evidence" value="ECO:0007669"/>
    <property type="project" value="InterPro"/>
</dbReference>
<keyword evidence="5" id="KW-0256">Endoplasmic reticulum</keyword>
<comment type="similarity">
    <text evidence="2">Belongs to the SPCS1 family.</text>
</comment>
<evidence type="ECO:0000256" key="3">
    <source>
        <dbReference type="ARBA" id="ARBA00017059"/>
    </source>
</evidence>
<dbReference type="InterPro" id="IPR009542">
    <property type="entry name" value="Spc1/SPCS1"/>
</dbReference>
<keyword evidence="7 9" id="KW-0472">Membrane</keyword>
<sequence>MAELLEQLKIIWEGDIDFKGQALAEVLTYVLLTLTGVVSFFAGFLTQNIHNILSIGLAGTALTFLVIVPPWPVYNSNPLPWLPARNPSAVGSGTRGLQGIDVGSISVDGKKV</sequence>
<dbReference type="Pfam" id="PF06645">
    <property type="entry name" value="SPC12"/>
    <property type="match status" value="1"/>
</dbReference>
<comment type="function">
    <text evidence="8">Component of the signal peptidase complex (SPC) which catalyzes the cleavage of N-terminal signal sequences from nascent proteins as they are translocated into the lumen of the endoplasmic reticulum. Dispensable for SPC enzymatic activity.</text>
</comment>
<feature type="transmembrane region" description="Helical" evidence="9">
    <location>
        <begin position="26"/>
        <end position="45"/>
    </location>
</feature>
<dbReference type="EMBL" id="ML995867">
    <property type="protein sequence ID" value="KAF2766726.1"/>
    <property type="molecule type" value="Genomic_DNA"/>
</dbReference>
<evidence type="ECO:0000256" key="1">
    <source>
        <dbReference type="ARBA" id="ARBA00004477"/>
    </source>
</evidence>
<reference evidence="10" key="1">
    <citation type="journal article" date="2020" name="Stud. Mycol.">
        <title>101 Dothideomycetes genomes: a test case for predicting lifestyles and emergence of pathogens.</title>
        <authorList>
            <person name="Haridas S."/>
            <person name="Albert R."/>
            <person name="Binder M."/>
            <person name="Bloem J."/>
            <person name="Labutti K."/>
            <person name="Salamov A."/>
            <person name="Andreopoulos B."/>
            <person name="Baker S."/>
            <person name="Barry K."/>
            <person name="Bills G."/>
            <person name="Bluhm B."/>
            <person name="Cannon C."/>
            <person name="Castanera R."/>
            <person name="Culley D."/>
            <person name="Daum C."/>
            <person name="Ezra D."/>
            <person name="Gonzalez J."/>
            <person name="Henrissat B."/>
            <person name="Kuo A."/>
            <person name="Liang C."/>
            <person name="Lipzen A."/>
            <person name="Lutzoni F."/>
            <person name="Magnuson J."/>
            <person name="Mondo S."/>
            <person name="Nolan M."/>
            <person name="Ohm R."/>
            <person name="Pangilinan J."/>
            <person name="Park H.-J."/>
            <person name="Ramirez L."/>
            <person name="Alfaro M."/>
            <person name="Sun H."/>
            <person name="Tritt A."/>
            <person name="Yoshinaga Y."/>
            <person name="Zwiers L.-H."/>
            <person name="Turgeon B."/>
            <person name="Goodwin S."/>
            <person name="Spatafora J."/>
            <person name="Crous P."/>
            <person name="Grigoriev I."/>
        </authorList>
    </citation>
    <scope>NUCLEOTIDE SEQUENCE</scope>
    <source>
        <strain evidence="10">CBS 116005</strain>
    </source>
</reference>
<proteinExistence type="inferred from homology"/>
<feature type="non-terminal residue" evidence="10">
    <location>
        <position position="112"/>
    </location>
</feature>
<dbReference type="PANTHER" id="PTHR13202:SF0">
    <property type="entry name" value="SIGNAL PEPTIDASE COMPLEX SUBUNIT 1"/>
    <property type="match status" value="1"/>
</dbReference>
<evidence type="ECO:0000313" key="11">
    <source>
        <dbReference type="Proteomes" id="UP000799436"/>
    </source>
</evidence>
<evidence type="ECO:0000256" key="4">
    <source>
        <dbReference type="ARBA" id="ARBA00022692"/>
    </source>
</evidence>
<dbReference type="GO" id="GO:0005787">
    <property type="term" value="C:signal peptidase complex"/>
    <property type="evidence" value="ECO:0007669"/>
    <property type="project" value="InterPro"/>
</dbReference>
<accession>A0A6G1L1G5</accession>
<organism evidence="10 11">
    <name type="scientific">Teratosphaeria nubilosa</name>
    <dbReference type="NCBI Taxonomy" id="161662"/>
    <lineage>
        <taxon>Eukaryota</taxon>
        <taxon>Fungi</taxon>
        <taxon>Dikarya</taxon>
        <taxon>Ascomycota</taxon>
        <taxon>Pezizomycotina</taxon>
        <taxon>Dothideomycetes</taxon>
        <taxon>Dothideomycetidae</taxon>
        <taxon>Mycosphaerellales</taxon>
        <taxon>Teratosphaeriaceae</taxon>
        <taxon>Teratosphaeria</taxon>
    </lineage>
</organism>
<evidence type="ECO:0000313" key="10">
    <source>
        <dbReference type="EMBL" id="KAF2766726.1"/>
    </source>
</evidence>
<evidence type="ECO:0000256" key="7">
    <source>
        <dbReference type="ARBA" id="ARBA00023136"/>
    </source>
</evidence>
<evidence type="ECO:0000256" key="5">
    <source>
        <dbReference type="ARBA" id="ARBA00022824"/>
    </source>
</evidence>
<feature type="transmembrane region" description="Helical" evidence="9">
    <location>
        <begin position="52"/>
        <end position="71"/>
    </location>
</feature>
<comment type="subcellular location">
    <subcellularLocation>
        <location evidence="1">Endoplasmic reticulum membrane</location>
        <topology evidence="1">Multi-pass membrane protein</topology>
    </subcellularLocation>
</comment>
<dbReference type="PANTHER" id="PTHR13202">
    <property type="entry name" value="MICROSOMAL SIGNAL PEPTIDASE 12 KDA SUBUNIT"/>
    <property type="match status" value="1"/>
</dbReference>
<keyword evidence="6 9" id="KW-1133">Transmembrane helix</keyword>
<name>A0A6G1L1G5_9PEZI</name>
<evidence type="ECO:0000256" key="8">
    <source>
        <dbReference type="ARBA" id="ARBA00045204"/>
    </source>
</evidence>
<protein>
    <recommendedName>
        <fullName evidence="3">Signal peptidase complex subunit 1</fullName>
    </recommendedName>
</protein>
<dbReference type="Proteomes" id="UP000799436">
    <property type="component" value="Unassembled WGS sequence"/>
</dbReference>
<keyword evidence="11" id="KW-1185">Reference proteome</keyword>
<gene>
    <name evidence="10" type="ORF">EJ03DRAFT_329868</name>
</gene>
<dbReference type="GO" id="GO:0045047">
    <property type="term" value="P:protein targeting to ER"/>
    <property type="evidence" value="ECO:0007669"/>
    <property type="project" value="TreeGrafter"/>
</dbReference>
<dbReference type="AlphaFoldDB" id="A0A6G1L1G5"/>